<dbReference type="EMBL" id="JARHTQ010000009">
    <property type="protein sequence ID" value="MDF2257220.1"/>
    <property type="molecule type" value="Genomic_DNA"/>
</dbReference>
<sequence length="392" mass="42420">MFADLKIDQIAPNPDQPRKFFDEAALNELVGSIKENGLLQPVVVRPVEGGEAPYMLIAGERRWRACKEAGLKVVPAKVIEGTSEEQAYVLSIAENVNRSDMTIMEEAGAYADLKAAGWTPAKIAKQFGKTETHITWRLGLLTLRPEVAEMVDKGQIKNNLAWHIAQLNPANQMVAAMRYVRGDFDSEAEAQHFANGLKMMEQQTSLTGEQAPDAEEAEKRKKAKAKAKDGLGKAEEILIPLLEELGEKRPQDLAVILGDDLDRHVRVVGKLFSQVQMVRNLLSKAQGIQRAMQADFNKKALEVQQEAKAAKEAETKQEGPVKPEEAKPAAKKAAPAKAPAKTVGTARTRAKAVSAAASKAPAAKVPTQRKTDSSGKAEEAKPAAKTAAPAAK</sequence>
<dbReference type="Pfam" id="PF02195">
    <property type="entry name" value="ParB_N"/>
    <property type="match status" value="1"/>
</dbReference>
<keyword evidence="6" id="KW-1185">Reference proteome</keyword>
<evidence type="ECO:0000256" key="3">
    <source>
        <dbReference type="SAM" id="MobiDB-lite"/>
    </source>
</evidence>
<dbReference type="Pfam" id="PF17762">
    <property type="entry name" value="HTH_ParB"/>
    <property type="match status" value="1"/>
</dbReference>
<evidence type="ECO:0000259" key="4">
    <source>
        <dbReference type="SMART" id="SM00470"/>
    </source>
</evidence>
<dbReference type="SUPFAM" id="SSF110849">
    <property type="entry name" value="ParB/Sulfiredoxin"/>
    <property type="match status" value="1"/>
</dbReference>
<dbReference type="InterPro" id="IPR041468">
    <property type="entry name" value="HTH_ParB/Spo0J"/>
</dbReference>
<dbReference type="SMART" id="SM00470">
    <property type="entry name" value="ParB"/>
    <property type="match status" value="1"/>
</dbReference>
<evidence type="ECO:0000256" key="2">
    <source>
        <dbReference type="ARBA" id="ARBA00022829"/>
    </source>
</evidence>
<accession>A0ABT5Z2E3</accession>
<dbReference type="Proteomes" id="UP001220022">
    <property type="component" value="Unassembled WGS sequence"/>
</dbReference>
<feature type="domain" description="ParB-like N-terminal" evidence="4">
    <location>
        <begin position="3"/>
        <end position="96"/>
    </location>
</feature>
<feature type="compositionally biased region" description="Low complexity" evidence="3">
    <location>
        <begin position="331"/>
        <end position="366"/>
    </location>
</feature>
<feature type="compositionally biased region" description="Basic and acidic residues" evidence="3">
    <location>
        <begin position="308"/>
        <end position="328"/>
    </location>
</feature>
<evidence type="ECO:0000313" key="5">
    <source>
        <dbReference type="EMBL" id="MDF2257220.1"/>
    </source>
</evidence>
<dbReference type="NCBIfam" id="TIGR00180">
    <property type="entry name" value="parB_part"/>
    <property type="match status" value="1"/>
</dbReference>
<dbReference type="CDD" id="cd16393">
    <property type="entry name" value="SPO0J_N"/>
    <property type="match status" value="1"/>
</dbReference>
<dbReference type="Gene3D" id="3.90.1530.30">
    <property type="match status" value="1"/>
</dbReference>
<organism evidence="5 6">
    <name type="scientific">Streptantibioticus ferralitis</name>
    <dbReference type="NCBI Taxonomy" id="236510"/>
    <lineage>
        <taxon>Bacteria</taxon>
        <taxon>Bacillati</taxon>
        <taxon>Actinomycetota</taxon>
        <taxon>Actinomycetes</taxon>
        <taxon>Kitasatosporales</taxon>
        <taxon>Streptomycetaceae</taxon>
        <taxon>Streptantibioticus</taxon>
    </lineage>
</organism>
<gene>
    <name evidence="5" type="ORF">P2L57_16210</name>
</gene>
<feature type="region of interest" description="Disordered" evidence="3">
    <location>
        <begin position="307"/>
        <end position="392"/>
    </location>
</feature>
<keyword evidence="2" id="KW-0159">Chromosome partition</keyword>
<dbReference type="Gene3D" id="1.10.10.2830">
    <property type="match status" value="1"/>
</dbReference>
<feature type="compositionally biased region" description="Low complexity" evidence="3">
    <location>
        <begin position="383"/>
        <end position="392"/>
    </location>
</feature>
<dbReference type="RefSeq" id="WP_275814894.1">
    <property type="nucleotide sequence ID" value="NZ_BAAANM010000023.1"/>
</dbReference>
<comment type="caution">
    <text evidence="5">The sequence shown here is derived from an EMBL/GenBank/DDBJ whole genome shotgun (WGS) entry which is preliminary data.</text>
</comment>
<feature type="region of interest" description="Disordered" evidence="3">
    <location>
        <begin position="204"/>
        <end position="227"/>
    </location>
</feature>
<name>A0ABT5Z2E3_9ACTN</name>
<comment type="similarity">
    <text evidence="1">Belongs to the ParB family.</text>
</comment>
<feature type="compositionally biased region" description="Basic and acidic residues" evidence="3">
    <location>
        <begin position="369"/>
        <end position="382"/>
    </location>
</feature>
<dbReference type="PANTHER" id="PTHR33375:SF1">
    <property type="entry name" value="CHROMOSOME-PARTITIONING PROTEIN PARB-RELATED"/>
    <property type="match status" value="1"/>
</dbReference>
<protein>
    <submittedName>
        <fullName evidence="5">ParB/RepB/Spo0J family partition protein</fullName>
    </submittedName>
</protein>
<dbReference type="InterPro" id="IPR050336">
    <property type="entry name" value="Chromosome_partition/occlusion"/>
</dbReference>
<dbReference type="InterPro" id="IPR004437">
    <property type="entry name" value="ParB/RepB/Spo0J"/>
</dbReference>
<dbReference type="PANTHER" id="PTHR33375">
    <property type="entry name" value="CHROMOSOME-PARTITIONING PROTEIN PARB-RELATED"/>
    <property type="match status" value="1"/>
</dbReference>
<dbReference type="InterPro" id="IPR003115">
    <property type="entry name" value="ParB_N"/>
</dbReference>
<proteinExistence type="inferred from homology"/>
<dbReference type="InterPro" id="IPR036086">
    <property type="entry name" value="ParB/Sulfiredoxin_sf"/>
</dbReference>
<evidence type="ECO:0000313" key="6">
    <source>
        <dbReference type="Proteomes" id="UP001220022"/>
    </source>
</evidence>
<reference evidence="5 6" key="1">
    <citation type="submission" date="2023-03" db="EMBL/GenBank/DDBJ databases">
        <title>Draft genome sequence of type strain Streptomyces ferralitis JCM 14344.</title>
        <authorList>
            <person name="Klaysubun C."/>
            <person name="Duangmal K."/>
        </authorList>
    </citation>
    <scope>NUCLEOTIDE SEQUENCE [LARGE SCALE GENOMIC DNA]</scope>
    <source>
        <strain evidence="5 6">JCM 14344</strain>
    </source>
</reference>
<evidence type="ECO:0000256" key="1">
    <source>
        <dbReference type="ARBA" id="ARBA00006295"/>
    </source>
</evidence>